<evidence type="ECO:0000256" key="2">
    <source>
        <dbReference type="ARBA" id="ARBA00022737"/>
    </source>
</evidence>
<dbReference type="Pfam" id="PF00888">
    <property type="entry name" value="Cullin"/>
    <property type="match status" value="1"/>
</dbReference>
<comment type="caution">
    <text evidence="6">The sequence shown here is derived from an EMBL/GenBank/DDBJ whole genome shotgun (WGS) entry which is preliminary data.</text>
</comment>
<dbReference type="GO" id="GO:0031625">
    <property type="term" value="F:ubiquitin protein ligase binding"/>
    <property type="evidence" value="ECO:0007669"/>
    <property type="project" value="InterPro"/>
</dbReference>
<dbReference type="InterPro" id="IPR056884">
    <property type="entry name" value="NPHP3-like_N"/>
</dbReference>
<dbReference type="EMBL" id="JANIEX010000255">
    <property type="protein sequence ID" value="KAJ3570083.1"/>
    <property type="molecule type" value="Genomic_DNA"/>
</dbReference>
<dbReference type="Proteomes" id="UP001213000">
    <property type="component" value="Unassembled WGS sequence"/>
</dbReference>
<proteinExistence type="inferred from homology"/>
<dbReference type="SUPFAM" id="SSF74788">
    <property type="entry name" value="Cullin repeat-like"/>
    <property type="match status" value="1"/>
</dbReference>
<dbReference type="PANTHER" id="PTHR10039">
    <property type="entry name" value="AMELOGENIN"/>
    <property type="match status" value="1"/>
</dbReference>
<feature type="compositionally biased region" description="Low complexity" evidence="3">
    <location>
        <begin position="655"/>
        <end position="665"/>
    </location>
</feature>
<evidence type="ECO:0000313" key="6">
    <source>
        <dbReference type="EMBL" id="KAJ3570083.1"/>
    </source>
</evidence>
<dbReference type="Gene3D" id="1.20.1310.10">
    <property type="entry name" value="Cullin Repeats"/>
    <property type="match status" value="2"/>
</dbReference>
<dbReference type="Gene3D" id="3.40.50.300">
    <property type="entry name" value="P-loop containing nucleotide triphosphate hydrolases"/>
    <property type="match status" value="1"/>
</dbReference>
<keyword evidence="7" id="KW-1185">Reference proteome</keyword>
<evidence type="ECO:0000313" key="7">
    <source>
        <dbReference type="Proteomes" id="UP001213000"/>
    </source>
</evidence>
<dbReference type="InterPro" id="IPR027417">
    <property type="entry name" value="P-loop_NTPase"/>
</dbReference>
<evidence type="ECO:0000256" key="3">
    <source>
        <dbReference type="SAM" id="MobiDB-lite"/>
    </source>
</evidence>
<name>A0AAD5VY09_9AGAR</name>
<feature type="region of interest" description="Disordered" evidence="3">
    <location>
        <begin position="615"/>
        <end position="668"/>
    </location>
</feature>
<feature type="compositionally biased region" description="Basic and acidic residues" evidence="3">
    <location>
        <begin position="623"/>
        <end position="651"/>
    </location>
</feature>
<dbReference type="InterPro" id="IPR016159">
    <property type="entry name" value="Cullin_repeat-like_dom_sf"/>
</dbReference>
<reference evidence="6" key="1">
    <citation type="submission" date="2022-07" db="EMBL/GenBank/DDBJ databases">
        <title>Genome Sequence of Leucocoprinus birnbaumii.</title>
        <authorList>
            <person name="Buettner E."/>
        </authorList>
    </citation>
    <scope>NUCLEOTIDE SEQUENCE</scope>
    <source>
        <strain evidence="6">VT141</strain>
    </source>
</reference>
<comment type="similarity">
    <text evidence="1">Belongs to the cullin family.</text>
</comment>
<sequence>MTDVPPKSIRMLDGAHDIVFDNSTFVSTTTNHMVGKQGLDRLLEHSMRGAFHDSSDRYPPPRCHYDSRQELRKTIIDWAIGLSEASEKLLLWMHGPFGVGKTAVAQNSAEALAGLMKLAATLFFSRPNRRNDPNRIFTSIAYQLALRSPLLSDILDRIIMSNPTILTAVLPIQFQKLIVEPLLQLVQVTNLAGWTLILDGFDEIDGIVAQQEIIDIIATSIRERTTPFRWFILSRPEAHIQRAMGVANVTPLLHTLDLPLSPENDHEILTFLMKELDKIGEKHGLPPSWCTEAQLAILDAKAFGPRSQLHLVLSLVEKQTRSLATNPLAALDLFYDLIMEQIPSHVILTARKILLLHGSIQWFSSVQKHNIHTIAYILQLSIEEFSAACSFLQSVLFIINDQGHPSRIQFYHASFMEYAKDPRRSKEFCVLGDVLESLRLEVIERVNSVHSCSTGGMLDLNLTPWESSKPENEAETRSRDALIYSAMIQVMFKLCESRESAISPSAAAALQNVAFSYIPRFARGSDQLYIFVNHWSLRDNLPRAYRDKIIRKSTNPLHLNKKLHHPGNKSAFILGSAPNELVCWPHEVAGDVMCIGINVDENPVHETKSTKALGTEEVVATEPVRDRSSEVEESGNWEKEPELRMSRRELGGRGMTSSRSRGQSSQNELMEIMEREVEGSVREEMTQSEGAFNEDEQPQRMGSETEDLLSSYSIEDASYERTSDVKCFPGTRTQHIEDFVAWSTGRDHYQDRLLWLQGPVGAGKTTIARSCAYEADMLDVLGASFFFSHENDVIDSTRFFTTIAHQLASRIAQYKIALERKLRADPMILTDQNLEQQFLGLIIRPLLEASRYQGPTIGPRVIVVDGLDGCSDVHAQSTILNLVVESVKEYSSQIPLVWAFFSRPEAHIVPVFSKESTSRICKQVQLKVSHELNDEIRDYLQGSLRQRVGPSTFWEPSEADIDILVRMAAGFYFYAAEMVRYILFPDPFNLEKRLRDILSTEVTPARANTRQLFAGLDSLYRSVFTRIPKVFLPTIQQIFLFHYDSKQTLVTSILPVRYLAVLSGLDPASLELRLSHVKSVLALEVVPRDRDEWGSAIIIPLHTSFLDFLMDQSRSKEYCIDYEQNWCAMALKGLTLLDGMTKIKDIPYGARLGELQKLLHFHENQLDTLPHYLYYQDEFYDYLCRSVIRWCARSGSNGNSSEALRVLHLSGFKILQKAGVEVGPELLSLLPEETRLIMSSIKRIRHYPTLEQERNLQNDLDPAADETEIRNYCVSVFEIALSLACDQSYFAAFHRSIDESLRSGHSDLLHSQVRTYFSSHLHQLLKGDNPGTRNEIDLLEAYVDQWKKYEAVVSSLFWNHKTLEKAAFSVWETEFYMPLQSEELHLTRAALHIINQYRYGELVGNHPRLFIKALLQMKDGFDLTPLPDCNIYYSHFEVKFLESTEEFYAVDPNLHSDNALDSTLERVEGYLFKERTLLIALDLPLPERQKYMRECSRILLSSRLDNIYTEFKQLLGLEGPNVQRSLRRICFVTYWLSDVTQQLNVIFKAHVKDSTLASVTQQTKDAPGDLYSRASTIFQYRQRFLQLTQTTFNNDRQYTRSVNEALDEIISDHPEWDHSTYISLAPST</sequence>
<feature type="domain" description="Nephrocystin 3-like N-terminal" evidence="5">
    <location>
        <begin position="83"/>
        <end position="235"/>
    </location>
</feature>
<feature type="domain" description="Cullin N-terminal" evidence="4">
    <location>
        <begin position="1290"/>
        <end position="1614"/>
    </location>
</feature>
<evidence type="ECO:0008006" key="8">
    <source>
        <dbReference type="Google" id="ProtNLM"/>
    </source>
</evidence>
<accession>A0AAD5VY09</accession>
<dbReference type="SUPFAM" id="SSF52540">
    <property type="entry name" value="P-loop containing nucleoside triphosphate hydrolases"/>
    <property type="match status" value="2"/>
</dbReference>
<feature type="domain" description="Nephrocystin 3-like N-terminal" evidence="5">
    <location>
        <begin position="737"/>
        <end position="902"/>
    </location>
</feature>
<dbReference type="InterPro" id="IPR001373">
    <property type="entry name" value="Cullin_N"/>
</dbReference>
<dbReference type="GO" id="GO:0006511">
    <property type="term" value="P:ubiquitin-dependent protein catabolic process"/>
    <property type="evidence" value="ECO:0007669"/>
    <property type="project" value="InterPro"/>
</dbReference>
<dbReference type="PANTHER" id="PTHR10039:SF14">
    <property type="entry name" value="NACHT DOMAIN-CONTAINING PROTEIN"/>
    <property type="match status" value="1"/>
</dbReference>
<dbReference type="Pfam" id="PF24883">
    <property type="entry name" value="NPHP3_N"/>
    <property type="match status" value="2"/>
</dbReference>
<keyword evidence="2" id="KW-0677">Repeat</keyword>
<evidence type="ECO:0000259" key="5">
    <source>
        <dbReference type="Pfam" id="PF24883"/>
    </source>
</evidence>
<evidence type="ECO:0000256" key="1">
    <source>
        <dbReference type="ARBA" id="ARBA00006019"/>
    </source>
</evidence>
<protein>
    <recommendedName>
        <fullName evidence="8">NACHT domain-containing protein</fullName>
    </recommendedName>
</protein>
<organism evidence="6 7">
    <name type="scientific">Leucocoprinus birnbaumii</name>
    <dbReference type="NCBI Taxonomy" id="56174"/>
    <lineage>
        <taxon>Eukaryota</taxon>
        <taxon>Fungi</taxon>
        <taxon>Dikarya</taxon>
        <taxon>Basidiomycota</taxon>
        <taxon>Agaricomycotina</taxon>
        <taxon>Agaricomycetes</taxon>
        <taxon>Agaricomycetidae</taxon>
        <taxon>Agaricales</taxon>
        <taxon>Agaricineae</taxon>
        <taxon>Agaricaceae</taxon>
        <taxon>Leucocoprinus</taxon>
    </lineage>
</organism>
<evidence type="ECO:0000259" key="4">
    <source>
        <dbReference type="Pfam" id="PF00888"/>
    </source>
</evidence>
<feature type="region of interest" description="Disordered" evidence="3">
    <location>
        <begin position="682"/>
        <end position="705"/>
    </location>
</feature>
<gene>
    <name evidence="6" type="ORF">NP233_g4636</name>
</gene>